<dbReference type="InterPro" id="IPR008587">
    <property type="entry name" value="FPP_plant"/>
</dbReference>
<evidence type="ECO:0000313" key="5">
    <source>
        <dbReference type="EMBL" id="KAL1534602.1"/>
    </source>
</evidence>
<gene>
    <name evidence="5" type="ORF">AAHA92_30764</name>
</gene>
<keyword evidence="2 3" id="KW-0175">Coiled coil</keyword>
<feature type="compositionally biased region" description="Basic and acidic residues" evidence="4">
    <location>
        <begin position="828"/>
        <end position="839"/>
    </location>
</feature>
<organism evidence="5 6">
    <name type="scientific">Salvia divinorum</name>
    <name type="common">Maria pastora</name>
    <name type="synonym">Diviner's sage</name>
    <dbReference type="NCBI Taxonomy" id="28513"/>
    <lineage>
        <taxon>Eukaryota</taxon>
        <taxon>Viridiplantae</taxon>
        <taxon>Streptophyta</taxon>
        <taxon>Embryophyta</taxon>
        <taxon>Tracheophyta</taxon>
        <taxon>Spermatophyta</taxon>
        <taxon>Magnoliopsida</taxon>
        <taxon>eudicotyledons</taxon>
        <taxon>Gunneridae</taxon>
        <taxon>Pentapetalae</taxon>
        <taxon>asterids</taxon>
        <taxon>lamiids</taxon>
        <taxon>Lamiales</taxon>
        <taxon>Lamiaceae</taxon>
        <taxon>Nepetoideae</taxon>
        <taxon>Mentheae</taxon>
        <taxon>Salviinae</taxon>
        <taxon>Salvia</taxon>
        <taxon>Salvia subgen. Calosphace</taxon>
    </lineage>
</organism>
<feature type="coiled-coil region" evidence="3">
    <location>
        <begin position="672"/>
        <end position="769"/>
    </location>
</feature>
<evidence type="ECO:0000256" key="3">
    <source>
        <dbReference type="SAM" id="Coils"/>
    </source>
</evidence>
<dbReference type="Pfam" id="PF05911">
    <property type="entry name" value="FPP"/>
    <property type="match status" value="2"/>
</dbReference>
<dbReference type="EMBL" id="JBEAFC010000012">
    <property type="protein sequence ID" value="KAL1534602.1"/>
    <property type="molecule type" value="Genomic_DNA"/>
</dbReference>
<feature type="region of interest" description="Disordered" evidence="4">
    <location>
        <begin position="821"/>
        <end position="849"/>
    </location>
</feature>
<feature type="coiled-coil region" evidence="3">
    <location>
        <begin position="67"/>
        <end position="218"/>
    </location>
</feature>
<name>A0ABD1FSF9_SALDI</name>
<evidence type="ECO:0000256" key="4">
    <source>
        <dbReference type="SAM" id="MobiDB-lite"/>
    </source>
</evidence>
<keyword evidence="6" id="KW-1185">Reference proteome</keyword>
<dbReference type="AlphaFoldDB" id="A0ABD1FSF9"/>
<sequence length="934" mass="104920">MDQKTWLWRRKSSEKTILASSDEAQSVSSEKEVDLHNSLKLLNEKLASAADECSAKDELVLSFKREAELAAAERQKADEEIGRLKQELDEAQQQRSAANERLGDLNSTLKSCMEQLNLARQEQEQRMRDAVMQTSEEFEKSHRKLEEKLSETRKRLASLTSENSYLSRALIVKEKLVEDLNSVKIQTQAELEALMARLDSVEKENAFLRYEFRSVEKELELKNEEMGYSRRSAEASHKQHLENVKKIKKLEMECQRLRGLTRKRFPSPSMLTRDIEAQGRNQMSARRKATCGGSPLQDHGDAYGLDNTSKQLGFLIDQVQDLQKENTIIKEFLAKKDEEISHLRKLKDSESREKSEHKLLTNTAEAVEISSRALAVVAECQMIEASEMSLMDDFVEMEKLAIVSVDGSFDASDVDSNGLALVVCDNYSETGQELKAKDPLCKKPDDDWLQNVTNMILEQHSASKRSIDELLEDIRLSSHSIRHPEASQLLPITGYITWRSPPSSPSPTALIQESSTEFLQAEMNKSITKLIGLVGNLKPSKVDEDYEIRASRWKRSDLTAVLQEFIDSCNKLLNGKISFEKFTVDLAYIIEWIINSCVSFQGHSNVTDEFRKHLGGDGPGTALQLESVQNLMLEIEKMHSACKVEIKGLKNELSVIKSSTNASSPVPGRQGNEALLHKLVQSQRGIASLQNEMETLKESKRTTEDQLENLKAANEDLETQLTFTTAKLHELLQKLSSAEVELDDKSHCCQELEGTCLELQLQLESMASNPYAENHANEGRQLQTGMEITAAASVKLAECEKTIVKLEKQLKALDISDSTKQKLKQRSSLRDQMMREHNGEASNEESPKTKQIISTTVENVAPSCNYNAISFPDGQIATPTTYLGIKNEGRNVKSGAIVIVPSKRKGGGGISFLRKLLVRRKKGSTKNTSIYFGK</sequence>
<comment type="caution">
    <text evidence="5">The sequence shown here is derived from an EMBL/GenBank/DDBJ whole genome shotgun (WGS) entry which is preliminary data.</text>
</comment>
<proteinExistence type="inferred from homology"/>
<comment type="similarity">
    <text evidence="1">Belongs to the FPP family.</text>
</comment>
<protein>
    <submittedName>
        <fullName evidence="5">Filament-like plant protein 7 isoform X1</fullName>
    </submittedName>
</protein>
<reference evidence="5 6" key="1">
    <citation type="submission" date="2024-06" db="EMBL/GenBank/DDBJ databases">
        <title>A chromosome level genome sequence of Diviner's sage (Salvia divinorum).</title>
        <authorList>
            <person name="Ford S.A."/>
            <person name="Ro D.-K."/>
            <person name="Ness R.W."/>
            <person name="Phillips M.A."/>
        </authorList>
    </citation>
    <scope>NUCLEOTIDE SEQUENCE [LARGE SCALE GENOMIC DNA]</scope>
    <source>
        <strain evidence="5">SAF-2024a</strain>
        <tissue evidence="5">Leaf</tissue>
    </source>
</reference>
<evidence type="ECO:0000313" key="6">
    <source>
        <dbReference type="Proteomes" id="UP001567538"/>
    </source>
</evidence>
<evidence type="ECO:0000256" key="2">
    <source>
        <dbReference type="ARBA" id="ARBA00023054"/>
    </source>
</evidence>
<dbReference type="Proteomes" id="UP001567538">
    <property type="component" value="Unassembled WGS sequence"/>
</dbReference>
<feature type="region of interest" description="Disordered" evidence="4">
    <location>
        <begin position="279"/>
        <end position="303"/>
    </location>
</feature>
<evidence type="ECO:0000256" key="1">
    <source>
        <dbReference type="ARBA" id="ARBA00005921"/>
    </source>
</evidence>
<dbReference type="PANTHER" id="PTHR31580:SF8">
    <property type="entry name" value="FILAMENT-LIKE PROTEIN (DUF869)"/>
    <property type="match status" value="1"/>
</dbReference>
<dbReference type="PANTHER" id="PTHR31580">
    <property type="entry name" value="FILAMENT-LIKE PLANT PROTEIN 4"/>
    <property type="match status" value="1"/>
</dbReference>
<accession>A0ABD1FSF9</accession>